<organism evidence="7">
    <name type="scientific">uncultured Dysgonomonas sp</name>
    <dbReference type="NCBI Taxonomy" id="206096"/>
    <lineage>
        <taxon>Bacteria</taxon>
        <taxon>Pseudomonadati</taxon>
        <taxon>Bacteroidota</taxon>
        <taxon>Bacteroidia</taxon>
        <taxon>Bacteroidales</taxon>
        <taxon>Dysgonomonadaceae</taxon>
        <taxon>Dysgonomonas</taxon>
        <taxon>environmental samples</taxon>
    </lineage>
</organism>
<dbReference type="Pfam" id="PF25876">
    <property type="entry name" value="HH_MFP_RND"/>
    <property type="match status" value="1"/>
</dbReference>
<keyword evidence="3" id="KW-1133">Transmembrane helix</keyword>
<gene>
    <name evidence="7" type="ORF">KL86DYS2_10686</name>
</gene>
<reference evidence="7" key="1">
    <citation type="submission" date="2016-04" db="EMBL/GenBank/DDBJ databases">
        <authorList>
            <person name="Evans L.H."/>
            <person name="Alamgir A."/>
            <person name="Owens N."/>
            <person name="Weber N.D."/>
            <person name="Virtaneva K."/>
            <person name="Barbian K."/>
            <person name="Babar A."/>
            <person name="Rosenke K."/>
        </authorList>
    </citation>
    <scope>NUCLEOTIDE SEQUENCE</scope>
    <source>
        <strain evidence="7">86-2</strain>
    </source>
</reference>
<evidence type="ECO:0000256" key="2">
    <source>
        <dbReference type="SAM" id="MobiDB-lite"/>
    </source>
</evidence>
<evidence type="ECO:0000259" key="5">
    <source>
        <dbReference type="Pfam" id="PF25917"/>
    </source>
</evidence>
<dbReference type="Gene3D" id="1.10.287.470">
    <property type="entry name" value="Helix hairpin bin"/>
    <property type="match status" value="1"/>
</dbReference>
<dbReference type="InterPro" id="IPR006143">
    <property type="entry name" value="RND_pump_MFP"/>
</dbReference>
<protein>
    <submittedName>
        <fullName evidence="7">Uncharacterized protein</fullName>
    </submittedName>
</protein>
<evidence type="ECO:0000313" key="7">
    <source>
        <dbReference type="EMBL" id="SBV94205.1"/>
    </source>
</evidence>
<feature type="domain" description="CusB-like beta-barrel" evidence="6">
    <location>
        <begin position="213"/>
        <end position="287"/>
    </location>
</feature>
<evidence type="ECO:0000256" key="1">
    <source>
        <dbReference type="ARBA" id="ARBA00009477"/>
    </source>
</evidence>
<dbReference type="Gene3D" id="2.40.420.20">
    <property type="match status" value="1"/>
</dbReference>
<dbReference type="PANTHER" id="PTHR30469:SF33">
    <property type="entry name" value="SLR1207 PROTEIN"/>
    <property type="match status" value="1"/>
</dbReference>
<dbReference type="SUPFAM" id="SSF111369">
    <property type="entry name" value="HlyD-like secretion proteins"/>
    <property type="match status" value="1"/>
</dbReference>
<dbReference type="EMBL" id="FLUL01000001">
    <property type="protein sequence ID" value="SBV94205.1"/>
    <property type="molecule type" value="Genomic_DNA"/>
</dbReference>
<dbReference type="GO" id="GO:0015562">
    <property type="term" value="F:efflux transmembrane transporter activity"/>
    <property type="evidence" value="ECO:0007669"/>
    <property type="project" value="TreeGrafter"/>
</dbReference>
<dbReference type="Pfam" id="PF25954">
    <property type="entry name" value="Beta-barrel_RND_2"/>
    <property type="match status" value="1"/>
</dbReference>
<dbReference type="Gene3D" id="2.40.50.100">
    <property type="match status" value="1"/>
</dbReference>
<accession>A0A212J4U6</accession>
<dbReference type="InterPro" id="IPR058792">
    <property type="entry name" value="Beta-barrel_RND_2"/>
</dbReference>
<dbReference type="InterPro" id="IPR058624">
    <property type="entry name" value="MdtA-like_HH"/>
</dbReference>
<dbReference type="AlphaFoldDB" id="A0A212J4U6"/>
<feature type="domain" description="Multidrug resistance protein MdtA-like barrel-sandwich hybrid" evidence="5">
    <location>
        <begin position="63"/>
        <end position="200"/>
    </location>
</feature>
<dbReference type="InterPro" id="IPR058625">
    <property type="entry name" value="MdtA-like_BSH"/>
</dbReference>
<keyword evidence="3" id="KW-0472">Membrane</keyword>
<evidence type="ECO:0000259" key="6">
    <source>
        <dbReference type="Pfam" id="PF25954"/>
    </source>
</evidence>
<feature type="domain" description="Multidrug resistance protein MdtA-like alpha-helical hairpin" evidence="4">
    <location>
        <begin position="102"/>
        <end position="171"/>
    </location>
</feature>
<dbReference type="RefSeq" id="WP_296947164.1">
    <property type="nucleotide sequence ID" value="NZ_LT599021.1"/>
</dbReference>
<dbReference type="PANTHER" id="PTHR30469">
    <property type="entry name" value="MULTIDRUG RESISTANCE PROTEIN MDTA"/>
    <property type="match status" value="1"/>
</dbReference>
<comment type="similarity">
    <text evidence="1">Belongs to the membrane fusion protein (MFP) (TC 8.A.1) family.</text>
</comment>
<feature type="region of interest" description="Disordered" evidence="2">
    <location>
        <begin position="373"/>
        <end position="409"/>
    </location>
</feature>
<feature type="transmembrane region" description="Helical" evidence="3">
    <location>
        <begin position="9"/>
        <end position="27"/>
    </location>
</feature>
<keyword evidence="3" id="KW-0812">Transmembrane</keyword>
<name>A0A212J4U6_9BACT</name>
<evidence type="ECO:0000259" key="4">
    <source>
        <dbReference type="Pfam" id="PF25876"/>
    </source>
</evidence>
<dbReference type="Gene3D" id="2.40.30.170">
    <property type="match status" value="1"/>
</dbReference>
<proteinExistence type="inferred from homology"/>
<dbReference type="GO" id="GO:1990281">
    <property type="term" value="C:efflux pump complex"/>
    <property type="evidence" value="ECO:0007669"/>
    <property type="project" value="TreeGrafter"/>
</dbReference>
<dbReference type="FunFam" id="2.40.30.170:FF:000010">
    <property type="entry name" value="Efflux RND transporter periplasmic adaptor subunit"/>
    <property type="match status" value="1"/>
</dbReference>
<evidence type="ECO:0000256" key="3">
    <source>
        <dbReference type="SAM" id="Phobius"/>
    </source>
</evidence>
<dbReference type="NCBIfam" id="TIGR01730">
    <property type="entry name" value="RND_mfp"/>
    <property type="match status" value="1"/>
</dbReference>
<sequence length="409" mass="44540">MMKRKSKKYLIIGAIILTLCCIAFLIFPQGKKTITTLTTAKVDKGNLSIAITATGTIEPITLVEVGTQVSGVISKIYVDYNSEVKAGQVLAELDKRLLASELENANAALQSRQVDLDLQKKNYERQKSLWEKQAISKVDWENAESTYKTAQLAVTSSKAAVLKAQTNLGYATITSTIDGVVVSRAVEQGQTVAASFSTPTLFTIANDLTKMRVIANVDEADIGGVKEGQRVSFTVDAFPEDEFQGKVVQVRLEATTTSNVVTYQVVIDAPNPDLKLKPGLTANVNIYTMEEKDLLLIPSKALRFNPAPEVMKDIEGLKISEQRGPVDPNNDKTQKIVWVKEGDKLLPKHIVTGKTDGIHTAIIEGLHVGEEVVTGVSQKTNGDKPEGQTNGNGESSPFMPKRPEDNKKK</sequence>
<dbReference type="Pfam" id="PF25917">
    <property type="entry name" value="BSH_RND"/>
    <property type="match status" value="1"/>
</dbReference>